<accession>A0A0J8D775</accession>
<reference evidence="2 3" key="1">
    <citation type="submission" date="2015-06" db="EMBL/GenBank/DDBJ databases">
        <title>Draft genome sequence of the purine-degrading Clostridium cylindrosporum HC-1 (DSM 605).</title>
        <authorList>
            <person name="Poehlein A."/>
            <person name="Schiel-Bengelsdorf B."/>
            <person name="Bengelsdorf F."/>
            <person name="Daniel R."/>
            <person name="Duerre P."/>
        </authorList>
    </citation>
    <scope>NUCLEOTIDE SEQUENCE [LARGE SCALE GENOMIC DNA]</scope>
    <source>
        <strain evidence="2 3">DSM 605</strain>
    </source>
</reference>
<evidence type="ECO:0000256" key="1">
    <source>
        <dbReference type="SAM" id="Phobius"/>
    </source>
</evidence>
<keyword evidence="1" id="KW-1133">Transmembrane helix</keyword>
<dbReference type="Pfam" id="PF06182">
    <property type="entry name" value="ABC2_membrane_6"/>
    <property type="match status" value="1"/>
</dbReference>
<dbReference type="AlphaFoldDB" id="A0A0J8D775"/>
<feature type="transmembrane region" description="Helical" evidence="1">
    <location>
        <begin position="21"/>
        <end position="39"/>
    </location>
</feature>
<organism evidence="2 3">
    <name type="scientific">Clostridium cylindrosporum DSM 605</name>
    <dbReference type="NCBI Taxonomy" id="1121307"/>
    <lineage>
        <taxon>Bacteria</taxon>
        <taxon>Bacillati</taxon>
        <taxon>Bacillota</taxon>
        <taxon>Clostridia</taxon>
        <taxon>Eubacteriales</taxon>
        <taxon>Clostridiaceae</taxon>
        <taxon>Clostridium</taxon>
    </lineage>
</organism>
<gene>
    <name evidence="2" type="ORF">CLCY_3c01910</name>
</gene>
<feature type="transmembrane region" description="Helical" evidence="1">
    <location>
        <begin position="163"/>
        <end position="184"/>
    </location>
</feature>
<sequence length="261" mass="29274">MNKYMKLIAMSFKENTVYRSKVILYIIGGLIQVFMYYYIWNAVFDNGGNVIGGYSRLEFITYIIVSFSLSGVMPSSVSNALSKDVRTGDIVSLMTKPISIDYYYLFYNIGDGIITGIFMGLPLFIIGYFYLGVMLPYNILTFIISLALGFVVVFYLNFIIGQLSFFTTSVVGIVIAYQSVSMFLSGSIVPLSLLPGSVRTVIEVLPFKSGFSIPLNIYLGKISGEEVVYNILFQVMWIFILKFLSDRIYKLGLEKNSILGG</sequence>
<keyword evidence="1" id="KW-0472">Membrane</keyword>
<feature type="transmembrane region" description="Helical" evidence="1">
    <location>
        <begin position="137"/>
        <end position="156"/>
    </location>
</feature>
<evidence type="ECO:0000313" key="2">
    <source>
        <dbReference type="EMBL" id="KMT21920.1"/>
    </source>
</evidence>
<proteinExistence type="predicted"/>
<dbReference type="PATRIC" id="fig|1121307.3.peg.1545"/>
<name>A0A0J8D775_CLOCY</name>
<keyword evidence="3" id="KW-1185">Reference proteome</keyword>
<dbReference type="EMBL" id="LFVU01000026">
    <property type="protein sequence ID" value="KMT21920.1"/>
    <property type="molecule type" value="Genomic_DNA"/>
</dbReference>
<dbReference type="STRING" id="1121307.CLCY_3c01910"/>
<keyword evidence="1" id="KW-0812">Transmembrane</keyword>
<feature type="transmembrane region" description="Helical" evidence="1">
    <location>
        <begin position="59"/>
        <end position="81"/>
    </location>
</feature>
<dbReference type="Proteomes" id="UP000036756">
    <property type="component" value="Unassembled WGS sequence"/>
</dbReference>
<feature type="transmembrane region" description="Helical" evidence="1">
    <location>
        <begin position="227"/>
        <end position="245"/>
    </location>
</feature>
<protein>
    <recommendedName>
        <fullName evidence="4">ABC-2 family transporter protein</fullName>
    </recommendedName>
</protein>
<dbReference type="RefSeq" id="WP_048570567.1">
    <property type="nucleotide sequence ID" value="NZ_LFVU01000026.1"/>
</dbReference>
<evidence type="ECO:0008006" key="4">
    <source>
        <dbReference type="Google" id="ProtNLM"/>
    </source>
</evidence>
<dbReference type="PANTHER" id="PTHR36832:SF1">
    <property type="entry name" value="SLR1174 PROTEIN"/>
    <property type="match status" value="1"/>
</dbReference>
<comment type="caution">
    <text evidence="2">The sequence shown here is derived from an EMBL/GenBank/DDBJ whole genome shotgun (WGS) entry which is preliminary data.</text>
</comment>
<evidence type="ECO:0000313" key="3">
    <source>
        <dbReference type="Proteomes" id="UP000036756"/>
    </source>
</evidence>
<dbReference type="PANTHER" id="PTHR36832">
    <property type="entry name" value="SLR1174 PROTEIN-RELATED"/>
    <property type="match status" value="1"/>
</dbReference>
<dbReference type="InterPro" id="IPR010390">
    <property type="entry name" value="ABC-2_transporter-like"/>
</dbReference>
<feature type="transmembrane region" description="Helical" evidence="1">
    <location>
        <begin position="102"/>
        <end position="131"/>
    </location>
</feature>